<dbReference type="AlphaFoldDB" id="A0A4W6DUF8"/>
<protein>
    <submittedName>
        <fullName evidence="1">Uncharacterized protein</fullName>
    </submittedName>
</protein>
<dbReference type="GeneTree" id="ENSGT01140000285575"/>
<reference evidence="1" key="3">
    <citation type="submission" date="2025-09" db="UniProtKB">
        <authorList>
            <consortium name="Ensembl"/>
        </authorList>
    </citation>
    <scope>IDENTIFICATION</scope>
</reference>
<dbReference type="InParanoid" id="A0A4W6DUF8"/>
<keyword evidence="2" id="KW-1185">Reference proteome</keyword>
<proteinExistence type="predicted"/>
<name>A0A4W6DUF8_LATCA</name>
<organism evidence="1 2">
    <name type="scientific">Lates calcarifer</name>
    <name type="common">Barramundi</name>
    <name type="synonym">Holocentrus calcarifer</name>
    <dbReference type="NCBI Taxonomy" id="8187"/>
    <lineage>
        <taxon>Eukaryota</taxon>
        <taxon>Metazoa</taxon>
        <taxon>Chordata</taxon>
        <taxon>Craniata</taxon>
        <taxon>Vertebrata</taxon>
        <taxon>Euteleostomi</taxon>
        <taxon>Actinopterygii</taxon>
        <taxon>Neopterygii</taxon>
        <taxon>Teleostei</taxon>
        <taxon>Neoteleostei</taxon>
        <taxon>Acanthomorphata</taxon>
        <taxon>Carangaria</taxon>
        <taxon>Carangaria incertae sedis</taxon>
        <taxon>Centropomidae</taxon>
        <taxon>Lates</taxon>
    </lineage>
</organism>
<evidence type="ECO:0000313" key="2">
    <source>
        <dbReference type="Proteomes" id="UP000314980"/>
    </source>
</evidence>
<evidence type="ECO:0000313" key="1">
    <source>
        <dbReference type="Ensembl" id="ENSLCAP00010028643.1"/>
    </source>
</evidence>
<dbReference type="Proteomes" id="UP000314980">
    <property type="component" value="Unassembled WGS sequence"/>
</dbReference>
<sequence>MIYFLFPVALEQIRKEGTVPRLLSSFFSLSSDDFESKFNFHPIEDLPPPEEYRHFNKVYPSKNNKGTGAVRPLVEFIACFSELIISVCEV</sequence>
<reference evidence="2" key="1">
    <citation type="submission" date="2015-09" db="EMBL/GenBank/DDBJ databases">
        <authorList>
            <person name="Sai Rama Sridatta P."/>
        </authorList>
    </citation>
    <scope>NUCLEOTIDE SEQUENCE [LARGE SCALE GENOMIC DNA]</scope>
</reference>
<reference evidence="1" key="2">
    <citation type="submission" date="2025-08" db="UniProtKB">
        <authorList>
            <consortium name="Ensembl"/>
        </authorList>
    </citation>
    <scope>IDENTIFICATION</scope>
</reference>
<dbReference type="Ensembl" id="ENSLCAT00010029259.1">
    <property type="protein sequence ID" value="ENSLCAP00010028643.1"/>
    <property type="gene ID" value="ENSLCAG00010013428.1"/>
</dbReference>
<accession>A0A4W6DUF8</accession>
<dbReference type="STRING" id="8187.ENSLCAP00010028643"/>